<keyword evidence="6" id="KW-0456">Lyase</keyword>
<evidence type="ECO:0000313" key="10">
    <source>
        <dbReference type="EMBL" id="KKN32441.1"/>
    </source>
</evidence>
<comment type="caution">
    <text evidence="10">The sequence shown here is derived from an EMBL/GenBank/DDBJ whole genome shotgun (WGS) entry which is preliminary data.</text>
</comment>
<keyword evidence="8" id="KW-0670">Pyruvate</keyword>
<protein>
    <submittedName>
        <fullName evidence="10">Uncharacterized protein</fullName>
    </submittedName>
</protein>
<dbReference type="EMBL" id="LAZR01002252">
    <property type="protein sequence ID" value="KKN32441.1"/>
    <property type="molecule type" value="Genomic_DNA"/>
</dbReference>
<gene>
    <name evidence="10" type="ORF">LCGC14_0813580</name>
</gene>
<proteinExistence type="predicted"/>
<evidence type="ECO:0000256" key="9">
    <source>
        <dbReference type="SAM" id="MobiDB-lite"/>
    </source>
</evidence>
<dbReference type="Gene3D" id="3.60.90.10">
    <property type="entry name" value="S-adenosylmethionine decarboxylase"/>
    <property type="match status" value="1"/>
</dbReference>
<dbReference type="InterPro" id="IPR003826">
    <property type="entry name" value="AdoMetDC_fam_prok"/>
</dbReference>
<dbReference type="SUPFAM" id="SSF56276">
    <property type="entry name" value="S-adenosylmethionine decarboxylase"/>
    <property type="match status" value="1"/>
</dbReference>
<dbReference type="GO" id="GO:0004014">
    <property type="term" value="F:adenosylmethionine decarboxylase activity"/>
    <property type="evidence" value="ECO:0007669"/>
    <property type="project" value="InterPro"/>
</dbReference>
<accession>A0A0F9S5T6</accession>
<sequence length="207" mass="22639">MSWGQLLQIELRACVEDRLDDDHWVQRKMLLVVEAAGMKVTVLPEPTRESGPDPKVQAICLLKKGHCAVHTFPEKRACFITLLTVGEFSAPNAIAEVAAGTFGAGKTDYTLLPVGEWWDGTEGRMPPIEPFVLVDLLSLASVTVSEDVVEEWTQDEMEKAAEWASAVHADAGDSDGVVVPPKPAFLPEADHYIPTTPYPKHESDPHA</sequence>
<evidence type="ECO:0000256" key="3">
    <source>
        <dbReference type="ARBA" id="ARBA00022813"/>
    </source>
</evidence>
<evidence type="ECO:0000256" key="1">
    <source>
        <dbReference type="ARBA" id="ARBA00001928"/>
    </source>
</evidence>
<name>A0A0F9S5T6_9ZZZZ</name>
<evidence type="ECO:0000256" key="2">
    <source>
        <dbReference type="ARBA" id="ARBA00022793"/>
    </source>
</evidence>
<reference evidence="10" key="1">
    <citation type="journal article" date="2015" name="Nature">
        <title>Complex archaea that bridge the gap between prokaryotes and eukaryotes.</title>
        <authorList>
            <person name="Spang A."/>
            <person name="Saw J.H."/>
            <person name="Jorgensen S.L."/>
            <person name="Zaremba-Niedzwiedzka K."/>
            <person name="Martijn J."/>
            <person name="Lind A.E."/>
            <person name="van Eijk R."/>
            <person name="Schleper C."/>
            <person name="Guy L."/>
            <person name="Ettema T.J."/>
        </authorList>
    </citation>
    <scope>NUCLEOTIDE SEQUENCE</scope>
</reference>
<dbReference type="GO" id="GO:0008295">
    <property type="term" value="P:spermidine biosynthetic process"/>
    <property type="evidence" value="ECO:0007669"/>
    <property type="project" value="InterPro"/>
</dbReference>
<evidence type="ECO:0000256" key="7">
    <source>
        <dbReference type="ARBA" id="ARBA00023270"/>
    </source>
</evidence>
<keyword evidence="2" id="KW-0210">Decarboxylase</keyword>
<keyword evidence="4" id="KW-0620">Polyamine biosynthesis</keyword>
<dbReference type="Pfam" id="PF02675">
    <property type="entry name" value="AdoMet_dc"/>
    <property type="match status" value="1"/>
</dbReference>
<dbReference type="InterPro" id="IPR016067">
    <property type="entry name" value="S-AdoMet_deCO2ase_core"/>
</dbReference>
<evidence type="ECO:0000256" key="5">
    <source>
        <dbReference type="ARBA" id="ARBA00023145"/>
    </source>
</evidence>
<evidence type="ECO:0000256" key="8">
    <source>
        <dbReference type="ARBA" id="ARBA00023317"/>
    </source>
</evidence>
<evidence type="ECO:0000256" key="6">
    <source>
        <dbReference type="ARBA" id="ARBA00023239"/>
    </source>
</evidence>
<evidence type="ECO:0000256" key="4">
    <source>
        <dbReference type="ARBA" id="ARBA00023115"/>
    </source>
</evidence>
<keyword evidence="3" id="KW-0068">Autocatalytic cleavage</keyword>
<keyword evidence="5" id="KW-0865">Zymogen</keyword>
<keyword evidence="7" id="KW-0704">Schiff base</keyword>
<feature type="region of interest" description="Disordered" evidence="9">
    <location>
        <begin position="188"/>
        <end position="207"/>
    </location>
</feature>
<comment type="cofactor">
    <cofactor evidence="1">
        <name>pyruvate</name>
        <dbReference type="ChEBI" id="CHEBI:15361"/>
    </cofactor>
</comment>
<organism evidence="10">
    <name type="scientific">marine sediment metagenome</name>
    <dbReference type="NCBI Taxonomy" id="412755"/>
    <lineage>
        <taxon>unclassified sequences</taxon>
        <taxon>metagenomes</taxon>
        <taxon>ecological metagenomes</taxon>
    </lineage>
</organism>
<dbReference type="AlphaFoldDB" id="A0A0F9S5T6"/>